<feature type="region of interest" description="Disordered" evidence="2">
    <location>
        <begin position="1"/>
        <end position="29"/>
    </location>
</feature>
<protein>
    <submittedName>
        <fullName evidence="4">DNA-binding protein</fullName>
    </submittedName>
</protein>
<gene>
    <name evidence="4" type="ORF">AQJ30_15880</name>
</gene>
<dbReference type="SUPFAM" id="SSF47413">
    <property type="entry name" value="lambda repressor-like DNA-binding domains"/>
    <property type="match status" value="1"/>
</dbReference>
<evidence type="ECO:0000313" key="4">
    <source>
        <dbReference type="EMBL" id="KUN37759.1"/>
    </source>
</evidence>
<evidence type="ECO:0000313" key="5">
    <source>
        <dbReference type="Proteomes" id="UP000053271"/>
    </source>
</evidence>
<dbReference type="GO" id="GO:0003700">
    <property type="term" value="F:DNA-binding transcription factor activity"/>
    <property type="evidence" value="ECO:0007669"/>
    <property type="project" value="TreeGrafter"/>
</dbReference>
<dbReference type="PROSITE" id="PS50943">
    <property type="entry name" value="HTH_CROC1"/>
    <property type="match status" value="1"/>
</dbReference>
<dbReference type="RefSeq" id="WP_067233897.1">
    <property type="nucleotide sequence ID" value="NZ_KQ948553.1"/>
</dbReference>
<evidence type="ECO:0000256" key="2">
    <source>
        <dbReference type="SAM" id="MobiDB-lite"/>
    </source>
</evidence>
<dbReference type="STRING" id="68231.AQJ30_15880"/>
<keyword evidence="5" id="KW-1185">Reference proteome</keyword>
<dbReference type="InterPro" id="IPR001387">
    <property type="entry name" value="Cro/C1-type_HTH"/>
</dbReference>
<feature type="domain" description="HTH cro/C1-type" evidence="3">
    <location>
        <begin position="23"/>
        <end position="77"/>
    </location>
</feature>
<evidence type="ECO:0000259" key="3">
    <source>
        <dbReference type="PROSITE" id="PS50943"/>
    </source>
</evidence>
<dbReference type="Pfam" id="PF01381">
    <property type="entry name" value="HTH_3"/>
    <property type="match status" value="1"/>
</dbReference>
<organism evidence="4 5">
    <name type="scientific">Streptomyces longwoodensis</name>
    <dbReference type="NCBI Taxonomy" id="68231"/>
    <lineage>
        <taxon>Bacteria</taxon>
        <taxon>Bacillati</taxon>
        <taxon>Actinomycetota</taxon>
        <taxon>Actinomycetes</taxon>
        <taxon>Kitasatosporales</taxon>
        <taxon>Streptomycetaceae</taxon>
        <taxon>Streptomyces</taxon>
    </lineage>
</organism>
<reference evidence="4 5" key="1">
    <citation type="submission" date="2015-10" db="EMBL/GenBank/DDBJ databases">
        <title>Draft genome sequence of Streptomyces longwoodensis DSM 41677, type strain for the species Streptomyces longwoodensis.</title>
        <authorList>
            <person name="Ruckert C."/>
            <person name="Winkler A."/>
            <person name="Kalinowski J."/>
            <person name="Kampfer P."/>
            <person name="Glaeser S."/>
        </authorList>
    </citation>
    <scope>NUCLEOTIDE SEQUENCE [LARGE SCALE GENOMIC DNA]</scope>
    <source>
        <strain evidence="4 5">DSM 41677</strain>
    </source>
</reference>
<dbReference type="SMART" id="SM00530">
    <property type="entry name" value="HTH_XRE"/>
    <property type="match status" value="1"/>
</dbReference>
<dbReference type="CDD" id="cd00093">
    <property type="entry name" value="HTH_XRE"/>
    <property type="match status" value="1"/>
</dbReference>
<dbReference type="InterPro" id="IPR010982">
    <property type="entry name" value="Lambda_DNA-bd_dom_sf"/>
</dbReference>
<name>A0A101QX44_9ACTN</name>
<feature type="compositionally biased region" description="Basic residues" evidence="2">
    <location>
        <begin position="1"/>
        <end position="12"/>
    </location>
</feature>
<dbReference type="PANTHER" id="PTHR46797:SF1">
    <property type="entry name" value="METHYLPHOSPHONATE SYNTHASE"/>
    <property type="match status" value="1"/>
</dbReference>
<dbReference type="GeneID" id="91426078"/>
<dbReference type="EMBL" id="LMWS01000018">
    <property type="protein sequence ID" value="KUN37759.1"/>
    <property type="molecule type" value="Genomic_DNA"/>
</dbReference>
<dbReference type="InterPro" id="IPR050807">
    <property type="entry name" value="TransReg_Diox_bact_type"/>
</dbReference>
<keyword evidence="1 4" id="KW-0238">DNA-binding</keyword>
<dbReference type="GO" id="GO:0003677">
    <property type="term" value="F:DNA binding"/>
    <property type="evidence" value="ECO:0007669"/>
    <property type="project" value="UniProtKB-KW"/>
</dbReference>
<proteinExistence type="predicted"/>
<dbReference type="GO" id="GO:0005829">
    <property type="term" value="C:cytosol"/>
    <property type="evidence" value="ECO:0007669"/>
    <property type="project" value="TreeGrafter"/>
</dbReference>
<dbReference type="Proteomes" id="UP000053271">
    <property type="component" value="Unassembled WGS sequence"/>
</dbReference>
<comment type="caution">
    <text evidence="4">The sequence shown here is derived from an EMBL/GenBank/DDBJ whole genome shotgun (WGS) entry which is preliminary data.</text>
</comment>
<sequence length="105" mass="11325">MIKHPPRLRRRNGAPFHHSPKAVTDARENAGLTQKALAEAVGISVSLLCDIEAGRRNATPERLRSMARVLGCSVADLQPSAGVTQLDDEPPVPEAQPVIKERQAS</sequence>
<dbReference type="PANTHER" id="PTHR46797">
    <property type="entry name" value="HTH-TYPE TRANSCRIPTIONAL REGULATOR"/>
    <property type="match status" value="1"/>
</dbReference>
<dbReference type="AlphaFoldDB" id="A0A101QX44"/>
<feature type="region of interest" description="Disordered" evidence="2">
    <location>
        <begin position="81"/>
        <end position="105"/>
    </location>
</feature>
<dbReference type="Gene3D" id="1.10.260.40">
    <property type="entry name" value="lambda repressor-like DNA-binding domains"/>
    <property type="match status" value="1"/>
</dbReference>
<accession>A0A101QX44</accession>
<evidence type="ECO:0000256" key="1">
    <source>
        <dbReference type="ARBA" id="ARBA00023125"/>
    </source>
</evidence>